<dbReference type="InterPro" id="IPR006164">
    <property type="entry name" value="DNA_bd_Ku70/Ku80"/>
</dbReference>
<accession>A0A852V7C7</accession>
<dbReference type="HAMAP" id="MF_01875">
    <property type="entry name" value="Prokaryotic_Ku"/>
    <property type="match status" value="1"/>
</dbReference>
<evidence type="ECO:0000256" key="3">
    <source>
        <dbReference type="SAM" id="MobiDB-lite"/>
    </source>
</evidence>
<dbReference type="Gene3D" id="2.40.290.10">
    <property type="match status" value="1"/>
</dbReference>
<dbReference type="GO" id="GO:0006310">
    <property type="term" value="P:DNA recombination"/>
    <property type="evidence" value="ECO:0007669"/>
    <property type="project" value="UniProtKB-KW"/>
</dbReference>
<dbReference type="Proteomes" id="UP000564385">
    <property type="component" value="Unassembled WGS sequence"/>
</dbReference>
<dbReference type="AlphaFoldDB" id="A0A852V7C7"/>
<evidence type="ECO:0000259" key="4">
    <source>
        <dbReference type="SMART" id="SM00559"/>
    </source>
</evidence>
<keyword evidence="1 2" id="KW-0238">DNA-binding</keyword>
<evidence type="ECO:0000256" key="2">
    <source>
        <dbReference type="HAMAP-Rule" id="MF_01875"/>
    </source>
</evidence>
<dbReference type="InterPro" id="IPR016194">
    <property type="entry name" value="SPOC-like_C_dom_sf"/>
</dbReference>
<dbReference type="SMART" id="SM00559">
    <property type="entry name" value="Ku78"/>
    <property type="match status" value="1"/>
</dbReference>
<comment type="similarity">
    <text evidence="2">Belongs to the prokaryotic Ku family.</text>
</comment>
<feature type="domain" description="Ku" evidence="4">
    <location>
        <begin position="53"/>
        <end position="187"/>
    </location>
</feature>
<evidence type="ECO:0000256" key="1">
    <source>
        <dbReference type="ARBA" id="ARBA00023125"/>
    </source>
</evidence>
<dbReference type="Pfam" id="PF02735">
    <property type="entry name" value="Ku"/>
    <property type="match status" value="1"/>
</dbReference>
<reference evidence="5 6" key="1">
    <citation type="submission" date="2020-07" db="EMBL/GenBank/DDBJ databases">
        <title>Genomic Encyclopedia of Type Strains, Phase IV (KMG-V): Genome sequencing to study the core and pangenomes of soil and plant-associated prokaryotes.</title>
        <authorList>
            <person name="Whitman W."/>
        </authorList>
    </citation>
    <scope>NUCLEOTIDE SEQUENCE [LARGE SCALE GENOMIC DNA]</scope>
    <source>
        <strain evidence="5 6">M8UP22</strain>
    </source>
</reference>
<dbReference type="PANTHER" id="PTHR41251:SF1">
    <property type="entry name" value="NON-HOMOLOGOUS END JOINING PROTEIN KU"/>
    <property type="match status" value="1"/>
</dbReference>
<dbReference type="SUPFAM" id="SSF100939">
    <property type="entry name" value="SPOC domain-like"/>
    <property type="match status" value="1"/>
</dbReference>
<dbReference type="NCBIfam" id="TIGR02772">
    <property type="entry name" value="Ku_bact"/>
    <property type="match status" value="1"/>
</dbReference>
<keyword evidence="2" id="KW-0233">DNA recombination</keyword>
<feature type="compositionally biased region" description="Basic residues" evidence="3">
    <location>
        <begin position="270"/>
        <end position="279"/>
    </location>
</feature>
<dbReference type="PIRSF" id="PIRSF006493">
    <property type="entry name" value="Prok_Ku"/>
    <property type="match status" value="1"/>
</dbReference>
<dbReference type="GO" id="GO:0006303">
    <property type="term" value="P:double-strand break repair via nonhomologous end joining"/>
    <property type="evidence" value="ECO:0007669"/>
    <property type="project" value="UniProtKB-UniRule"/>
</dbReference>
<comment type="function">
    <text evidence="2">With LigD forms a non-homologous end joining (NHEJ) DNA repair enzyme, which repairs dsDNA breaks with reduced fidelity. Binds linear dsDNA with 5'- and 3'- overhangs but not closed circular dsDNA nor ssDNA. Recruits and stimulates the ligase activity of LigD.</text>
</comment>
<evidence type="ECO:0000313" key="5">
    <source>
        <dbReference type="EMBL" id="NYF88898.1"/>
    </source>
</evidence>
<proteinExistence type="inferred from homology"/>
<protein>
    <recommendedName>
        <fullName evidence="2">Non-homologous end joining protein Ku</fullName>
    </recommendedName>
</protein>
<feature type="region of interest" description="Disordered" evidence="3">
    <location>
        <begin position="257"/>
        <end position="279"/>
    </location>
</feature>
<keyword evidence="2" id="KW-0227">DNA damage</keyword>
<evidence type="ECO:0000313" key="6">
    <source>
        <dbReference type="Proteomes" id="UP000564385"/>
    </source>
</evidence>
<dbReference type="EMBL" id="JACCCU010000001">
    <property type="protein sequence ID" value="NYF88898.1"/>
    <property type="molecule type" value="Genomic_DNA"/>
</dbReference>
<dbReference type="InterPro" id="IPR009187">
    <property type="entry name" value="Prok_Ku"/>
</dbReference>
<keyword evidence="2" id="KW-0234">DNA repair</keyword>
<comment type="caution">
    <text evidence="5">The sequence shown here is derived from an EMBL/GenBank/DDBJ whole genome shotgun (WGS) entry which is preliminary data.</text>
</comment>
<sequence>MPTRPTWSGSIQISLVSISVNIFPATNPGRQVEFHQIDRKTHKRVHHQNVDESGEVEKADIVKGFEYAKDKYIEIDPDELKALRLPTATTMQIKQFVKADEISSALYDRPYFVAPKDEVQAKALSIMRKALDQTDTLGIGEIAFSGREHLVAIGAPLDPKQKGLMLYMLRYADELRDPKSSLSGVKEASVDSDELSLAKQLIAKSLSKFDLSAYQNDYEAAVKKLVEAKRKGRPLPEPEPTPAKNKVVNIMDALRNSLAESKPKTSVSKKTSRRKTVAV</sequence>
<dbReference type="GO" id="GO:0003690">
    <property type="term" value="F:double-stranded DNA binding"/>
    <property type="evidence" value="ECO:0007669"/>
    <property type="project" value="UniProtKB-UniRule"/>
</dbReference>
<comment type="subunit">
    <text evidence="2">Homodimer. Interacts with LigD.</text>
</comment>
<dbReference type="PANTHER" id="PTHR41251">
    <property type="entry name" value="NON-HOMOLOGOUS END JOINING PROTEIN KU"/>
    <property type="match status" value="1"/>
</dbReference>
<gene>
    <name evidence="2" type="primary">ku</name>
    <name evidence="5" type="ORF">HDF08_000965</name>
</gene>
<organism evidence="5 6">
    <name type="scientific">Tunturiibacter lichenicola</name>
    <dbReference type="NCBI Taxonomy" id="2051959"/>
    <lineage>
        <taxon>Bacteria</taxon>
        <taxon>Pseudomonadati</taxon>
        <taxon>Acidobacteriota</taxon>
        <taxon>Terriglobia</taxon>
        <taxon>Terriglobales</taxon>
        <taxon>Acidobacteriaceae</taxon>
        <taxon>Tunturiibacter</taxon>
    </lineage>
</organism>
<name>A0A852V7C7_9BACT</name>